<dbReference type="PRINTS" id="PR01012">
    <property type="entry name" value="NRPEPTIDEYR"/>
</dbReference>
<evidence type="ECO:0000256" key="8">
    <source>
        <dbReference type="ARBA" id="ARBA00023224"/>
    </source>
</evidence>
<comment type="similarity">
    <text evidence="2 9">Belongs to the G-protein coupled receptor 1 family.</text>
</comment>
<dbReference type="EMBL" id="NCKU01000865">
    <property type="protein sequence ID" value="RWS13864.1"/>
    <property type="molecule type" value="Genomic_DNA"/>
</dbReference>
<dbReference type="AlphaFoldDB" id="A0A3S3RS33"/>
<evidence type="ECO:0000313" key="15">
    <source>
        <dbReference type="Proteomes" id="UP000285301"/>
    </source>
</evidence>
<evidence type="ECO:0000256" key="2">
    <source>
        <dbReference type="ARBA" id="ARBA00010663"/>
    </source>
</evidence>
<dbReference type="InterPro" id="IPR017452">
    <property type="entry name" value="GPCR_Rhodpsn_7TM"/>
</dbReference>
<dbReference type="EMBL" id="NCKU01006021">
    <property type="protein sequence ID" value="RWS03916.1"/>
    <property type="molecule type" value="Genomic_DNA"/>
</dbReference>
<dbReference type="PANTHER" id="PTHR24235:SF29">
    <property type="entry name" value="GH23382P"/>
    <property type="match status" value="1"/>
</dbReference>
<reference evidence="13" key="2">
    <citation type="submission" date="2018-11" db="EMBL/GenBank/DDBJ databases">
        <title>Trombidioid mite genomics.</title>
        <authorList>
            <person name="Dong X."/>
        </authorList>
    </citation>
    <scope>NUCLEOTIDE SEQUENCE</scope>
    <source>
        <strain evidence="13">UoL-WK</strain>
    </source>
</reference>
<dbReference type="GO" id="GO:0016020">
    <property type="term" value="C:membrane"/>
    <property type="evidence" value="ECO:0007669"/>
    <property type="project" value="UniProtKB-SubCell"/>
</dbReference>
<keyword evidence="7 9" id="KW-0675">Receptor</keyword>
<evidence type="ECO:0000313" key="12">
    <source>
        <dbReference type="EMBL" id="RWS03429.1"/>
    </source>
</evidence>
<dbReference type="Proteomes" id="UP000285301">
    <property type="component" value="Unassembled WGS sequence"/>
</dbReference>
<comment type="caution">
    <text evidence="13">The sequence shown here is derived from an EMBL/GenBank/DDBJ whole genome shotgun (WGS) entry which is preliminary data.</text>
</comment>
<dbReference type="OrthoDB" id="9046662at2759"/>
<feature type="transmembrane region" description="Helical" evidence="10">
    <location>
        <begin position="45"/>
        <end position="69"/>
    </location>
</feature>
<evidence type="ECO:0000256" key="3">
    <source>
        <dbReference type="ARBA" id="ARBA00022692"/>
    </source>
</evidence>
<dbReference type="Gene3D" id="1.20.1070.10">
    <property type="entry name" value="Rhodopsin 7-helix transmembrane proteins"/>
    <property type="match status" value="1"/>
</dbReference>
<evidence type="ECO:0000256" key="6">
    <source>
        <dbReference type="ARBA" id="ARBA00023136"/>
    </source>
</evidence>
<evidence type="ECO:0000256" key="1">
    <source>
        <dbReference type="ARBA" id="ARBA00004141"/>
    </source>
</evidence>
<dbReference type="STRING" id="1965070.A0A3S3RS33"/>
<protein>
    <submittedName>
        <fullName evidence="13">Neuropeptide F receptor-like protein</fullName>
    </submittedName>
</protein>
<comment type="subcellular location">
    <subcellularLocation>
        <location evidence="1">Membrane</location>
        <topology evidence="1">Multi-pass membrane protein</topology>
    </subcellularLocation>
</comment>
<feature type="transmembrane region" description="Helical" evidence="10">
    <location>
        <begin position="12"/>
        <end position="33"/>
    </location>
</feature>
<dbReference type="PANTHER" id="PTHR24235">
    <property type="entry name" value="NEUROPEPTIDE Y RECEPTOR"/>
    <property type="match status" value="1"/>
</dbReference>
<evidence type="ECO:0000256" key="5">
    <source>
        <dbReference type="ARBA" id="ARBA00023040"/>
    </source>
</evidence>
<proteinExistence type="inferred from homology"/>
<feature type="transmembrane region" description="Helical" evidence="10">
    <location>
        <begin position="125"/>
        <end position="147"/>
    </location>
</feature>
<feature type="transmembrane region" description="Helical" evidence="10">
    <location>
        <begin position="236"/>
        <end position="256"/>
    </location>
</feature>
<feature type="transmembrane region" description="Helical" evidence="10">
    <location>
        <begin position="171"/>
        <end position="191"/>
    </location>
</feature>
<dbReference type="Pfam" id="PF00001">
    <property type="entry name" value="7tm_1"/>
    <property type="match status" value="1"/>
</dbReference>
<gene>
    <name evidence="12" type="ORF">B4U79_04071</name>
    <name evidence="13" type="ORF">B4U79_05570</name>
    <name evidence="14" type="ORF">B4U79_12799</name>
</gene>
<sequence>MFNISERKFVLSLYFLFGLSGVLSNIFLMLIIISVKKLRTTVNMLIINLSISDILICIVCVPFTATHILHNRWFFYLYACKFVALIQAISVFVSALTISAIAFHRWKVITGNYRVNVRTNSYKKTFAMVWLLAILISLPICICFSDVRIEQSEFYLYNRCLETWSIKARSFYSSVTFVVQLILPLLSLIACQLKIHFHLAMNNLHSQQTKCEITSNGEIFVVSRCYRECRERNKRVVLTLFCIWIAFLVSWLPWHLINLYFDCITEISFSAQKLNLLFASCHLIAISSATTNPILYGWFNASIRNEVKTLKVKIFQYFQTRNK</sequence>
<name>A0A3S3RS33_9ACAR</name>
<evidence type="ECO:0000259" key="11">
    <source>
        <dbReference type="PROSITE" id="PS50262"/>
    </source>
</evidence>
<dbReference type="SUPFAM" id="SSF81321">
    <property type="entry name" value="Family A G protein-coupled receptor-like"/>
    <property type="match status" value="1"/>
</dbReference>
<feature type="transmembrane region" description="Helical" evidence="10">
    <location>
        <begin position="75"/>
        <end position="104"/>
    </location>
</feature>
<feature type="domain" description="G-protein coupled receptors family 1 profile" evidence="11">
    <location>
        <begin position="24"/>
        <end position="296"/>
    </location>
</feature>
<keyword evidence="5 9" id="KW-0297">G-protein coupled receptor</keyword>
<dbReference type="PROSITE" id="PS00237">
    <property type="entry name" value="G_PROTEIN_RECEP_F1_1"/>
    <property type="match status" value="1"/>
</dbReference>
<keyword evidence="4 10" id="KW-1133">Transmembrane helix</keyword>
<keyword evidence="6 10" id="KW-0472">Membrane</keyword>
<keyword evidence="8 9" id="KW-0807">Transducer</keyword>
<keyword evidence="3 9" id="KW-0812">Transmembrane</keyword>
<evidence type="ECO:0000313" key="14">
    <source>
        <dbReference type="EMBL" id="RWS13864.1"/>
    </source>
</evidence>
<feature type="transmembrane region" description="Helical" evidence="10">
    <location>
        <begin position="276"/>
        <end position="299"/>
    </location>
</feature>
<dbReference type="PROSITE" id="PS50262">
    <property type="entry name" value="G_PROTEIN_RECEP_F1_2"/>
    <property type="match status" value="1"/>
</dbReference>
<reference evidence="13 15" key="1">
    <citation type="journal article" date="2018" name="Gigascience">
        <title>Genomes of trombidid mites reveal novel predicted allergens and laterally-transferred genes associated with secondary metabolism.</title>
        <authorList>
            <person name="Dong X."/>
            <person name="Chaisiri K."/>
            <person name="Xia D."/>
            <person name="Armstrong S.D."/>
            <person name="Fang Y."/>
            <person name="Donnelly M.J."/>
            <person name="Kadowaki T."/>
            <person name="McGarry J.W."/>
            <person name="Darby A.C."/>
            <person name="Makepeace B.L."/>
        </authorList>
    </citation>
    <scope>NUCLEOTIDE SEQUENCE [LARGE SCALE GENOMIC DNA]</scope>
    <source>
        <strain evidence="13">UoL-WK</strain>
    </source>
</reference>
<keyword evidence="15" id="KW-1185">Reference proteome</keyword>
<dbReference type="PRINTS" id="PR00237">
    <property type="entry name" value="GPCRRHODOPSN"/>
</dbReference>
<dbReference type="GO" id="GO:0004983">
    <property type="term" value="F:neuropeptide Y receptor activity"/>
    <property type="evidence" value="ECO:0007669"/>
    <property type="project" value="InterPro"/>
</dbReference>
<dbReference type="InterPro" id="IPR000611">
    <property type="entry name" value="NPY_rcpt"/>
</dbReference>
<dbReference type="EMBL" id="NCKU01006509">
    <property type="protein sequence ID" value="RWS03429.1"/>
    <property type="molecule type" value="Genomic_DNA"/>
</dbReference>
<evidence type="ECO:0000256" key="7">
    <source>
        <dbReference type="ARBA" id="ARBA00023170"/>
    </source>
</evidence>
<accession>A0A3S3RS33</accession>
<evidence type="ECO:0000256" key="9">
    <source>
        <dbReference type="RuleBase" id="RU000688"/>
    </source>
</evidence>
<dbReference type="InterPro" id="IPR000276">
    <property type="entry name" value="GPCR_Rhodpsn"/>
</dbReference>
<evidence type="ECO:0000256" key="10">
    <source>
        <dbReference type="SAM" id="Phobius"/>
    </source>
</evidence>
<organism evidence="13 15">
    <name type="scientific">Dinothrombium tinctorium</name>
    <dbReference type="NCBI Taxonomy" id="1965070"/>
    <lineage>
        <taxon>Eukaryota</taxon>
        <taxon>Metazoa</taxon>
        <taxon>Ecdysozoa</taxon>
        <taxon>Arthropoda</taxon>
        <taxon>Chelicerata</taxon>
        <taxon>Arachnida</taxon>
        <taxon>Acari</taxon>
        <taxon>Acariformes</taxon>
        <taxon>Trombidiformes</taxon>
        <taxon>Prostigmata</taxon>
        <taxon>Anystina</taxon>
        <taxon>Parasitengona</taxon>
        <taxon>Trombidioidea</taxon>
        <taxon>Trombidiidae</taxon>
        <taxon>Dinothrombium</taxon>
    </lineage>
</organism>
<evidence type="ECO:0000256" key="4">
    <source>
        <dbReference type="ARBA" id="ARBA00022989"/>
    </source>
</evidence>
<evidence type="ECO:0000313" key="13">
    <source>
        <dbReference type="EMBL" id="RWS03916.1"/>
    </source>
</evidence>